<keyword evidence="3" id="KW-1185">Reference proteome</keyword>
<evidence type="ECO:0000313" key="2">
    <source>
        <dbReference type="EMBL" id="BDR53802.1"/>
    </source>
</evidence>
<dbReference type="Pfam" id="PF15738">
    <property type="entry name" value="YafQ_toxin"/>
    <property type="match status" value="1"/>
</dbReference>
<evidence type="ECO:0000256" key="1">
    <source>
        <dbReference type="ARBA" id="ARBA00022649"/>
    </source>
</evidence>
<evidence type="ECO:0000313" key="3">
    <source>
        <dbReference type="Proteomes" id="UP001321766"/>
    </source>
</evidence>
<reference evidence="2 3" key="1">
    <citation type="journal article" date="2023" name="Microbiol. Spectr.">
        <title>Symbiosis of Carpenter Bees with Uncharacterized Lactic Acid Bacteria Showing NAD Auxotrophy.</title>
        <authorList>
            <person name="Kawasaki S."/>
            <person name="Ozawa K."/>
            <person name="Mori T."/>
            <person name="Yamamoto A."/>
            <person name="Ito M."/>
            <person name="Ohkuma M."/>
            <person name="Sakamoto M."/>
            <person name="Matsutani M."/>
        </authorList>
    </citation>
    <scope>NUCLEOTIDE SEQUENCE [LARGE SCALE GENOMIC DNA]</scope>
    <source>
        <strain evidence="2 3">Kim37-2</strain>
    </source>
</reference>
<dbReference type="Gene3D" id="3.30.2310.20">
    <property type="entry name" value="RelE-like"/>
    <property type="match status" value="1"/>
</dbReference>
<gene>
    <name evidence="2" type="ORF">KIM372_17090</name>
</gene>
<dbReference type="EMBL" id="AP026798">
    <property type="protein sequence ID" value="BDR53802.1"/>
    <property type="molecule type" value="Genomic_DNA"/>
</dbReference>
<organism evidence="2 3">
    <name type="scientific">Bombiscardovia nodaiensis</name>
    <dbReference type="NCBI Taxonomy" id="2932181"/>
    <lineage>
        <taxon>Bacteria</taxon>
        <taxon>Bacillati</taxon>
        <taxon>Actinomycetota</taxon>
        <taxon>Actinomycetes</taxon>
        <taxon>Bifidobacteriales</taxon>
        <taxon>Bifidobacteriaceae</taxon>
        <taxon>Bombiscardovia</taxon>
    </lineage>
</organism>
<dbReference type="NCBIfam" id="TIGR02385">
    <property type="entry name" value="RelE_StbE"/>
    <property type="match status" value="1"/>
</dbReference>
<protein>
    <submittedName>
        <fullName evidence="2">Uncharacterized protein</fullName>
    </submittedName>
</protein>
<dbReference type="InterPro" id="IPR004386">
    <property type="entry name" value="Toxin_YafQ-like"/>
</dbReference>
<accession>A0ABM8BA49</accession>
<name>A0ABM8BA49_9BIFI</name>
<proteinExistence type="predicted"/>
<dbReference type="InterPro" id="IPR007712">
    <property type="entry name" value="RelE/ParE_toxin"/>
</dbReference>
<keyword evidence="1" id="KW-1277">Toxin-antitoxin system</keyword>
<sequence length="97" mass="11058">MLKVVLAPTYIRDVKKLRRNHANIQPLLEVTHLVATDTVVSKAILKQRHKAHALQGKQYSGAYECHVANAGDWLLVWRRLPDAVVLLRTGKHDQVFQ</sequence>
<dbReference type="InterPro" id="IPR035093">
    <property type="entry name" value="RelE/ParE_toxin_dom_sf"/>
</dbReference>
<dbReference type="SUPFAM" id="SSF143011">
    <property type="entry name" value="RelE-like"/>
    <property type="match status" value="1"/>
</dbReference>
<dbReference type="Proteomes" id="UP001321766">
    <property type="component" value="Chromosome"/>
</dbReference>